<evidence type="ECO:0000256" key="7">
    <source>
        <dbReference type="SAM" id="SignalP"/>
    </source>
</evidence>
<dbReference type="Pfam" id="PF00188">
    <property type="entry name" value="CAP"/>
    <property type="match status" value="1"/>
</dbReference>
<reference evidence="9" key="1">
    <citation type="journal article" date="2023" name="Science">
        <title>Genome structures resolve the early diversification of teleost fishes.</title>
        <authorList>
            <person name="Parey E."/>
            <person name="Louis A."/>
            <person name="Montfort J."/>
            <person name="Bouchez O."/>
            <person name="Roques C."/>
            <person name="Iampietro C."/>
            <person name="Lluch J."/>
            <person name="Castinel A."/>
            <person name="Donnadieu C."/>
            <person name="Desvignes T."/>
            <person name="Floi Bucao C."/>
            <person name="Jouanno E."/>
            <person name="Wen M."/>
            <person name="Mejri S."/>
            <person name="Dirks R."/>
            <person name="Jansen H."/>
            <person name="Henkel C."/>
            <person name="Chen W.J."/>
            <person name="Zahm M."/>
            <person name="Cabau C."/>
            <person name="Klopp C."/>
            <person name="Thompson A.W."/>
            <person name="Robinson-Rechavi M."/>
            <person name="Braasch I."/>
            <person name="Lecointre G."/>
            <person name="Bobe J."/>
            <person name="Postlethwait J.H."/>
            <person name="Berthelot C."/>
            <person name="Roest Crollius H."/>
            <person name="Guiguen Y."/>
        </authorList>
    </citation>
    <scope>NUCLEOTIDE SEQUENCE</scope>
    <source>
        <strain evidence="9">WJC10195</strain>
    </source>
</reference>
<keyword evidence="3 7" id="KW-0732">Signal</keyword>
<dbReference type="PANTHER" id="PTHR31331:SF1">
    <property type="entry name" value="CYSTEINE RICH SECRETORY PROTEIN LCCL DOMAIN CONTAINING 2"/>
    <property type="match status" value="1"/>
</dbReference>
<dbReference type="InterPro" id="IPR018244">
    <property type="entry name" value="Allrgn_V5/Tpx1_CS"/>
</dbReference>
<dbReference type="InterPro" id="IPR004043">
    <property type="entry name" value="LCCL"/>
</dbReference>
<dbReference type="InterPro" id="IPR001283">
    <property type="entry name" value="CRISP-related"/>
</dbReference>
<dbReference type="SUPFAM" id="SSF69848">
    <property type="entry name" value="LCCL domain"/>
    <property type="match status" value="2"/>
</dbReference>
<dbReference type="OrthoDB" id="414826at2759"/>
<dbReference type="EMBL" id="JAINUF010000012">
    <property type="protein sequence ID" value="KAJ8345706.1"/>
    <property type="molecule type" value="Genomic_DNA"/>
</dbReference>
<evidence type="ECO:0000256" key="2">
    <source>
        <dbReference type="ARBA" id="ARBA00022525"/>
    </source>
</evidence>
<keyword evidence="10" id="KW-1185">Reference proteome</keyword>
<dbReference type="PANTHER" id="PTHR31331">
    <property type="entry name" value="LCCL DOMAIN PROTEIN (AFU_ORTHOLOGUE AFUA_5G08630)"/>
    <property type="match status" value="1"/>
</dbReference>
<dbReference type="FunFam" id="2.170.130.20:FF:000001">
    <property type="entry name" value="Cysteine-rich secretory protein LCCL domain-containing 1"/>
    <property type="match status" value="2"/>
</dbReference>
<dbReference type="InterPro" id="IPR014044">
    <property type="entry name" value="CAP_dom"/>
</dbReference>
<proteinExistence type="predicted"/>
<evidence type="ECO:0000313" key="10">
    <source>
        <dbReference type="Proteomes" id="UP001152622"/>
    </source>
</evidence>
<feature type="domain" description="LCCL" evidence="8">
    <location>
        <begin position="392"/>
        <end position="484"/>
    </location>
</feature>
<name>A0A9Q1EVD0_SYNKA</name>
<dbReference type="PROSITE" id="PS01010">
    <property type="entry name" value="CRISP_2"/>
    <property type="match status" value="1"/>
</dbReference>
<dbReference type="GO" id="GO:0005576">
    <property type="term" value="C:extracellular region"/>
    <property type="evidence" value="ECO:0007669"/>
    <property type="project" value="UniProtKB-SubCell"/>
</dbReference>
<evidence type="ECO:0000259" key="8">
    <source>
        <dbReference type="PROSITE" id="PS50820"/>
    </source>
</evidence>
<dbReference type="PRINTS" id="PR00837">
    <property type="entry name" value="V5TPXLIKE"/>
</dbReference>
<dbReference type="InterPro" id="IPR036609">
    <property type="entry name" value="LCCL_sf"/>
</dbReference>
<evidence type="ECO:0000256" key="1">
    <source>
        <dbReference type="ARBA" id="ARBA00004613"/>
    </source>
</evidence>
<dbReference type="Pfam" id="PF03815">
    <property type="entry name" value="LCCL"/>
    <property type="match status" value="2"/>
</dbReference>
<sequence>MNTAMLWLVTLAMLVLAARDGSALFLPDSPELRKLLDRYLDEADRNLTGYVAPGRARRAIQWSDREEILQLHNKLRGEVYPTASDMEYMVWDDELERSATHWAEQCQWEHGPQDLLMSIGQNLAVHWGRYRSPAYHVQAWYDEVKDYTYPYAHECKPWCPDRCSGPMCTHYTQLVWATTSRVGCAVHMCPRMDVWGEVWQNSVYLVCNYSPKGNWIGEAPYQHGRPCSMCPPSYGGRESQRPETEDMNFVEQPQAPVRPPVTTTAKPAPKPKPVVPIRPSTPRPTGTSNFLVQNVKCETRVRDKCRGATCNRYNCPANCMNKKGKVWGTLFYDVQSSICRAAMHYGIIDNSGGLVEITRKDRLPFFIKSTKNGIESFSKFKDGNAFAVARVEELSADCYATVDEICPFGKPQVSCPRVLCPANCKTQPSYWAPVVGSTFYADSSSICRAAIHAGVIRASGGYVDILALEKKRSYVGTMKNGIQSESKSDLDGGSFRIFTVRQ</sequence>
<feature type="domain" description="LCCL" evidence="8">
    <location>
        <begin position="291"/>
        <end position="386"/>
    </location>
</feature>
<dbReference type="SUPFAM" id="SSF55797">
    <property type="entry name" value="PR-1-like"/>
    <property type="match status" value="1"/>
</dbReference>
<comment type="caution">
    <text evidence="9">The sequence shown here is derived from an EMBL/GenBank/DDBJ whole genome shotgun (WGS) entry which is preliminary data.</text>
</comment>
<keyword evidence="2" id="KW-0964">Secreted</keyword>
<evidence type="ECO:0000256" key="4">
    <source>
        <dbReference type="ARBA" id="ARBA00022737"/>
    </source>
</evidence>
<dbReference type="SMART" id="SM00198">
    <property type="entry name" value="SCP"/>
    <property type="match status" value="1"/>
</dbReference>
<feature type="region of interest" description="Disordered" evidence="6">
    <location>
        <begin position="255"/>
        <end position="285"/>
    </location>
</feature>
<feature type="chain" id="PRO_5040248307" description="LCCL domain-containing protein" evidence="7">
    <location>
        <begin position="18"/>
        <end position="502"/>
    </location>
</feature>
<dbReference type="SMART" id="SM00603">
    <property type="entry name" value="LCCL"/>
    <property type="match status" value="2"/>
</dbReference>
<protein>
    <recommendedName>
        <fullName evidence="8">LCCL domain-containing protein</fullName>
    </recommendedName>
</protein>
<dbReference type="InterPro" id="IPR051957">
    <property type="entry name" value="CRISP-LCCL_domain"/>
</dbReference>
<dbReference type="FunFam" id="3.40.33.10:FF:000001">
    <property type="entry name" value="Cysteine-rich secretory protein LCCL domain containing 1"/>
    <property type="match status" value="1"/>
</dbReference>
<accession>A0A9Q1EVD0</accession>
<evidence type="ECO:0000256" key="6">
    <source>
        <dbReference type="SAM" id="MobiDB-lite"/>
    </source>
</evidence>
<comment type="subcellular location">
    <subcellularLocation>
        <location evidence="1">Secreted</location>
    </subcellularLocation>
</comment>
<feature type="compositionally biased region" description="Pro residues" evidence="6">
    <location>
        <begin position="268"/>
        <end position="282"/>
    </location>
</feature>
<dbReference type="Proteomes" id="UP001152622">
    <property type="component" value="Chromosome 12"/>
</dbReference>
<feature type="signal peptide" evidence="7">
    <location>
        <begin position="1"/>
        <end position="17"/>
    </location>
</feature>
<dbReference type="Gene3D" id="2.170.130.20">
    <property type="entry name" value="LCCL-like domain"/>
    <property type="match status" value="2"/>
</dbReference>
<dbReference type="Gene3D" id="3.40.33.10">
    <property type="entry name" value="CAP"/>
    <property type="match status" value="1"/>
</dbReference>
<evidence type="ECO:0000256" key="5">
    <source>
        <dbReference type="ARBA" id="ARBA00023157"/>
    </source>
</evidence>
<keyword evidence="5" id="KW-1015">Disulfide bond</keyword>
<evidence type="ECO:0000256" key="3">
    <source>
        <dbReference type="ARBA" id="ARBA00022729"/>
    </source>
</evidence>
<organism evidence="9 10">
    <name type="scientific">Synaphobranchus kaupii</name>
    <name type="common">Kaup's arrowtooth eel</name>
    <dbReference type="NCBI Taxonomy" id="118154"/>
    <lineage>
        <taxon>Eukaryota</taxon>
        <taxon>Metazoa</taxon>
        <taxon>Chordata</taxon>
        <taxon>Craniata</taxon>
        <taxon>Vertebrata</taxon>
        <taxon>Euteleostomi</taxon>
        <taxon>Actinopterygii</taxon>
        <taxon>Neopterygii</taxon>
        <taxon>Teleostei</taxon>
        <taxon>Anguilliformes</taxon>
        <taxon>Synaphobranchidae</taxon>
        <taxon>Synaphobranchus</taxon>
    </lineage>
</organism>
<keyword evidence="4" id="KW-0677">Repeat</keyword>
<dbReference type="InterPro" id="IPR035940">
    <property type="entry name" value="CAP_sf"/>
</dbReference>
<evidence type="ECO:0000313" key="9">
    <source>
        <dbReference type="EMBL" id="KAJ8345706.1"/>
    </source>
</evidence>
<dbReference type="AlphaFoldDB" id="A0A9Q1EVD0"/>
<gene>
    <name evidence="9" type="ORF">SKAU_G00298990</name>
</gene>
<dbReference type="PROSITE" id="PS50820">
    <property type="entry name" value="LCCL"/>
    <property type="match status" value="2"/>
</dbReference>